<dbReference type="EMBL" id="JBBWWR010000012">
    <property type="protein sequence ID" value="KAK8959383.1"/>
    <property type="molecule type" value="Genomic_DNA"/>
</dbReference>
<dbReference type="Proteomes" id="UP001412067">
    <property type="component" value="Unassembled WGS sequence"/>
</dbReference>
<name>A0ABR2M5Q9_9ASPA</name>
<sequence>MSGRERLRLRQAPALEELSPISGRDRLHQAMDEKSGSALGRHRLSVKIKKYWHARHTGIKIAQQIAILLEYTVLPHPRSLVEIMEHGLSDENQKVRTIIALSLAALAETAAPYGIESFDSVPKPLWKGICPHHGKVSAPFLKAIGFIILLIDAQYSRPYKNEVMVILIREFQSSDEEMKKIVLKVVRHCVSTEGVEADYNILPEFFFQNFCVRRMALDRMGMASSLLSLLLKLQIRLEWLIFMEE</sequence>
<dbReference type="InterPro" id="IPR038737">
    <property type="entry name" value="SF3b_su1-like"/>
</dbReference>
<dbReference type="InterPro" id="IPR016024">
    <property type="entry name" value="ARM-type_fold"/>
</dbReference>
<comment type="caution">
    <text evidence="3">The sequence shown here is derived from an EMBL/GenBank/DDBJ whole genome shotgun (WGS) entry which is preliminary data.</text>
</comment>
<keyword evidence="2" id="KW-0507">mRNA processing</keyword>
<evidence type="ECO:0000256" key="2">
    <source>
        <dbReference type="ARBA" id="ARBA00022728"/>
    </source>
</evidence>
<dbReference type="InterPro" id="IPR011989">
    <property type="entry name" value="ARM-like"/>
</dbReference>
<dbReference type="PANTHER" id="PTHR12097">
    <property type="entry name" value="SPLICING FACTOR 3B, SUBUNIT 1-RELATED"/>
    <property type="match status" value="1"/>
</dbReference>
<comment type="similarity">
    <text evidence="1">Belongs to the SF3B1 family.</text>
</comment>
<keyword evidence="4" id="KW-1185">Reference proteome</keyword>
<dbReference type="SUPFAM" id="SSF48371">
    <property type="entry name" value="ARM repeat"/>
    <property type="match status" value="1"/>
</dbReference>
<evidence type="ECO:0000256" key="1">
    <source>
        <dbReference type="ARBA" id="ARBA00005754"/>
    </source>
</evidence>
<protein>
    <submittedName>
        <fullName evidence="3">Uncharacterized protein</fullName>
    </submittedName>
</protein>
<reference evidence="3 4" key="1">
    <citation type="journal article" date="2022" name="Nat. Plants">
        <title>Genomes of leafy and leafless Platanthera orchids illuminate the evolution of mycoheterotrophy.</title>
        <authorList>
            <person name="Li M.H."/>
            <person name="Liu K.W."/>
            <person name="Li Z."/>
            <person name="Lu H.C."/>
            <person name="Ye Q.L."/>
            <person name="Zhang D."/>
            <person name="Wang J.Y."/>
            <person name="Li Y.F."/>
            <person name="Zhong Z.M."/>
            <person name="Liu X."/>
            <person name="Yu X."/>
            <person name="Liu D.K."/>
            <person name="Tu X.D."/>
            <person name="Liu B."/>
            <person name="Hao Y."/>
            <person name="Liao X.Y."/>
            <person name="Jiang Y.T."/>
            <person name="Sun W.H."/>
            <person name="Chen J."/>
            <person name="Chen Y.Q."/>
            <person name="Ai Y."/>
            <person name="Zhai J.W."/>
            <person name="Wu S.S."/>
            <person name="Zhou Z."/>
            <person name="Hsiao Y.Y."/>
            <person name="Wu W.L."/>
            <person name="Chen Y.Y."/>
            <person name="Lin Y.F."/>
            <person name="Hsu J.L."/>
            <person name="Li C.Y."/>
            <person name="Wang Z.W."/>
            <person name="Zhao X."/>
            <person name="Zhong W.Y."/>
            <person name="Ma X.K."/>
            <person name="Ma L."/>
            <person name="Huang J."/>
            <person name="Chen G.Z."/>
            <person name="Huang M.Z."/>
            <person name="Huang L."/>
            <person name="Peng D.H."/>
            <person name="Luo Y.B."/>
            <person name="Zou S.Q."/>
            <person name="Chen S.P."/>
            <person name="Lan S."/>
            <person name="Tsai W.C."/>
            <person name="Van de Peer Y."/>
            <person name="Liu Z.J."/>
        </authorList>
    </citation>
    <scope>NUCLEOTIDE SEQUENCE [LARGE SCALE GENOMIC DNA]</scope>
    <source>
        <strain evidence="3">Lor288</strain>
    </source>
</reference>
<dbReference type="Gene3D" id="1.25.10.10">
    <property type="entry name" value="Leucine-rich Repeat Variant"/>
    <property type="match status" value="1"/>
</dbReference>
<evidence type="ECO:0000313" key="3">
    <source>
        <dbReference type="EMBL" id="KAK8959383.1"/>
    </source>
</evidence>
<proteinExistence type="inferred from homology"/>
<organism evidence="3 4">
    <name type="scientific">Platanthera guangdongensis</name>
    <dbReference type="NCBI Taxonomy" id="2320717"/>
    <lineage>
        <taxon>Eukaryota</taxon>
        <taxon>Viridiplantae</taxon>
        <taxon>Streptophyta</taxon>
        <taxon>Embryophyta</taxon>
        <taxon>Tracheophyta</taxon>
        <taxon>Spermatophyta</taxon>
        <taxon>Magnoliopsida</taxon>
        <taxon>Liliopsida</taxon>
        <taxon>Asparagales</taxon>
        <taxon>Orchidaceae</taxon>
        <taxon>Orchidoideae</taxon>
        <taxon>Orchideae</taxon>
        <taxon>Orchidinae</taxon>
        <taxon>Platanthera</taxon>
    </lineage>
</organism>
<keyword evidence="2" id="KW-0508">mRNA splicing</keyword>
<evidence type="ECO:0000313" key="4">
    <source>
        <dbReference type="Proteomes" id="UP001412067"/>
    </source>
</evidence>
<accession>A0ABR2M5Q9</accession>
<keyword evidence="2" id="KW-0747">Spliceosome</keyword>
<gene>
    <name evidence="3" type="ORF">KSP40_PGU009026</name>
</gene>